<proteinExistence type="inferred from homology"/>
<reference evidence="5" key="1">
    <citation type="submission" date="2022-12" db="EMBL/GenBank/DDBJ databases">
        <title>Draft genome assemblies for two species of Escallonia (Escalloniales).</title>
        <authorList>
            <person name="Chanderbali A."/>
            <person name="Dervinis C."/>
            <person name="Anghel I."/>
            <person name="Soltis D."/>
            <person name="Soltis P."/>
            <person name="Zapata F."/>
        </authorList>
    </citation>
    <scope>NUCLEOTIDE SEQUENCE</scope>
    <source>
        <strain evidence="5">UCBG92.1500</strain>
        <tissue evidence="5">Leaf</tissue>
    </source>
</reference>
<dbReference type="InterPro" id="IPR052464">
    <property type="entry name" value="Synovial_Prolif_Regulator"/>
</dbReference>
<feature type="compositionally biased region" description="Basic and acidic residues" evidence="4">
    <location>
        <begin position="123"/>
        <end position="134"/>
    </location>
</feature>
<feature type="region of interest" description="Disordered" evidence="4">
    <location>
        <begin position="1"/>
        <end position="44"/>
    </location>
</feature>
<name>A0AA88RJF6_9ASTE</name>
<feature type="compositionally biased region" description="Acidic residues" evidence="4">
    <location>
        <begin position="10"/>
        <end position="20"/>
    </location>
</feature>
<keyword evidence="6" id="KW-1185">Reference proteome</keyword>
<dbReference type="PANTHER" id="PTHR23424:SF23">
    <property type="entry name" value="PROTEIN SAAL1"/>
    <property type="match status" value="1"/>
</dbReference>
<dbReference type="InterPro" id="IPR011989">
    <property type="entry name" value="ARM-like"/>
</dbReference>
<accession>A0AA88RJF6</accession>
<dbReference type="Gene3D" id="1.25.10.10">
    <property type="entry name" value="Leucine-rich Repeat Variant"/>
    <property type="match status" value="1"/>
</dbReference>
<feature type="region of interest" description="Disordered" evidence="4">
    <location>
        <begin position="68"/>
        <end position="139"/>
    </location>
</feature>
<dbReference type="InterPro" id="IPR016024">
    <property type="entry name" value="ARM-type_fold"/>
</dbReference>
<feature type="compositionally biased region" description="Acidic residues" evidence="4">
    <location>
        <begin position="113"/>
        <end position="122"/>
    </location>
</feature>
<comment type="subcellular location">
    <subcellularLocation>
        <location evidence="1">Nucleus</location>
    </subcellularLocation>
</comment>
<evidence type="ECO:0000256" key="4">
    <source>
        <dbReference type="SAM" id="MobiDB-lite"/>
    </source>
</evidence>
<comment type="caution">
    <text evidence="5">The sequence shown here is derived from an EMBL/GenBank/DDBJ whole genome shotgun (WGS) entry which is preliminary data.</text>
</comment>
<dbReference type="GO" id="GO:0005634">
    <property type="term" value="C:nucleus"/>
    <property type="evidence" value="ECO:0007669"/>
    <property type="project" value="UniProtKB-SubCell"/>
</dbReference>
<feature type="compositionally biased region" description="Pro residues" evidence="4">
    <location>
        <begin position="25"/>
        <end position="37"/>
    </location>
</feature>
<dbReference type="EMBL" id="JAVXUO010001684">
    <property type="protein sequence ID" value="KAK2980066.1"/>
    <property type="molecule type" value="Genomic_DNA"/>
</dbReference>
<dbReference type="PANTHER" id="PTHR23424">
    <property type="entry name" value="SERUM AMYLOID A"/>
    <property type="match status" value="1"/>
</dbReference>
<evidence type="ECO:0000256" key="1">
    <source>
        <dbReference type="ARBA" id="ARBA00004123"/>
    </source>
</evidence>
<dbReference type="SUPFAM" id="SSF48371">
    <property type="entry name" value="ARM repeat"/>
    <property type="match status" value="1"/>
</dbReference>
<feature type="compositionally biased region" description="Polar residues" evidence="4">
    <location>
        <begin position="68"/>
        <end position="83"/>
    </location>
</feature>
<evidence type="ECO:0000256" key="3">
    <source>
        <dbReference type="ARBA" id="ARBA00038401"/>
    </source>
</evidence>
<gene>
    <name evidence="5" type="ORF">RJ640_028795</name>
</gene>
<evidence type="ECO:0000256" key="2">
    <source>
        <dbReference type="ARBA" id="ARBA00023242"/>
    </source>
</evidence>
<feature type="compositionally biased region" description="Polar residues" evidence="4">
    <location>
        <begin position="91"/>
        <end position="103"/>
    </location>
</feature>
<protein>
    <recommendedName>
        <fullName evidence="7">ARM repeat superfamily protein</fullName>
    </recommendedName>
</protein>
<organism evidence="5 6">
    <name type="scientific">Escallonia rubra</name>
    <dbReference type="NCBI Taxonomy" id="112253"/>
    <lineage>
        <taxon>Eukaryota</taxon>
        <taxon>Viridiplantae</taxon>
        <taxon>Streptophyta</taxon>
        <taxon>Embryophyta</taxon>
        <taxon>Tracheophyta</taxon>
        <taxon>Spermatophyta</taxon>
        <taxon>Magnoliopsida</taxon>
        <taxon>eudicotyledons</taxon>
        <taxon>Gunneridae</taxon>
        <taxon>Pentapetalae</taxon>
        <taxon>asterids</taxon>
        <taxon>campanulids</taxon>
        <taxon>Escalloniales</taxon>
        <taxon>Escalloniaceae</taxon>
        <taxon>Escallonia</taxon>
    </lineage>
</organism>
<evidence type="ECO:0000313" key="5">
    <source>
        <dbReference type="EMBL" id="KAK2980066.1"/>
    </source>
</evidence>
<comment type="similarity">
    <text evidence="3">Belongs to the SAAL1 family.</text>
</comment>
<keyword evidence="2" id="KW-0539">Nucleus</keyword>
<dbReference type="AlphaFoldDB" id="A0AA88RJF6"/>
<evidence type="ECO:0000313" key="6">
    <source>
        <dbReference type="Proteomes" id="UP001187471"/>
    </source>
</evidence>
<sequence>MSIPTQSAGDNEEEEEEEQADLQIRPPPPQSHHPSAPPDELFDISTTVDPSYIISLIRKLLPQAVSSNCNSSGGDACGSSAQGSKVEEMQSKNGLFNPTNNDCQAMDTVNEYTETEVSEGGDDGSRHQDKHEGAPVEEASEEASWEEYGCILWDLAASKSHAELMVQNLVLEVLLASLMVSESTRVTEIGLGIIGNLACHEVPRKCLGSRKELADTIVDQFFIDDTPCLCEVFRLLPLCLQGSEAANWAEALLPEHVLSRILWVAENTLNPQLLEKSAGLLLAIVERRQEATAVLLPPLMSLGLPALLINLLAFEMSKLKDERVPERYSVLDLILRTLEALSVATSCVTAAILIANMMSDVADLASEVSLDFLFLQGLFEVLPYASHDTEARSALWNIVARLLVPIQEEEISSSSLHQYVLVLSSKSDLIEEELLDHQLDGSNVERQSLTTTSVKANARTRALKKMTGILSLWAKNCVTRSNFMHDNDVSQGDVDRLLDCCHRYTSKMISL</sequence>
<evidence type="ECO:0008006" key="7">
    <source>
        <dbReference type="Google" id="ProtNLM"/>
    </source>
</evidence>
<dbReference type="Proteomes" id="UP001187471">
    <property type="component" value="Unassembled WGS sequence"/>
</dbReference>